<dbReference type="PROSITE" id="PS51050">
    <property type="entry name" value="ZF_CW"/>
    <property type="match status" value="1"/>
</dbReference>
<dbReference type="AlphaFoldDB" id="A0AA85KAT1"/>
<evidence type="ECO:0000259" key="6">
    <source>
        <dbReference type="PROSITE" id="PS51050"/>
    </source>
</evidence>
<feature type="region of interest" description="Disordered" evidence="4">
    <location>
        <begin position="42"/>
        <end position="73"/>
    </location>
</feature>
<dbReference type="Gene3D" id="2.30.30.140">
    <property type="match status" value="1"/>
</dbReference>
<feature type="domain" description="CW-type" evidence="6">
    <location>
        <begin position="246"/>
        <end position="311"/>
    </location>
</feature>
<evidence type="ECO:0000256" key="1">
    <source>
        <dbReference type="ARBA" id="ARBA00022723"/>
    </source>
</evidence>
<dbReference type="PANTHER" id="PTHR15999">
    <property type="entry name" value="ZINC FINGER CW-TYPE PWWP DOMAIN PROTEIN 1"/>
    <property type="match status" value="1"/>
</dbReference>
<dbReference type="Pfam" id="PF00855">
    <property type="entry name" value="PWWP"/>
    <property type="match status" value="1"/>
</dbReference>
<reference evidence="8" key="2">
    <citation type="submission" date="2023-11" db="UniProtKB">
        <authorList>
            <consortium name="WormBaseParasite"/>
        </authorList>
    </citation>
    <scope>IDENTIFICATION</scope>
</reference>
<dbReference type="PANTHER" id="PTHR15999:SF2">
    <property type="entry name" value="ZINC FINGER CW-TYPE PWWP DOMAIN PROTEIN 1"/>
    <property type="match status" value="1"/>
</dbReference>
<sequence>MTSAVNETSKSFNNSVVKRRVAGAFKKVKKTITVANLKSGWNTSSASSLSRGKIETSSGNSEQSSWSESQSLDNTSVEKVMNLDDFITNVLRQTEGETVEALYDKYLLPSLNERLRHDSSVQQNNATLETREEVLDKLMVDDDDLCVNLDQLMNDAIKRLLTLSTSQVYKEYFGSVTNDEIYDQIVRLTDDFMNTDQSDEDNKVSELILQNNETTGQELLPDCSNRENGFIDGKQETSVNNKENDLPVHGTWVECVLCLKWRFLEEILDPSLLIESWHCGLQQKYKTTEKSQTEANVYAINPCDEPQQALETDEISNSYVYTKFTAGSLVWAKLDGYPEWPAMIDCDATGRFAEFDEETREVTRYSVVFLDPNLVTRQSIRANRIRKYSYDGEEKISKSSRFYHALRRSIEEIEKASHMSLEERIYTYGYPYSENENENIHERKKIKKVSERKPFNKNPTGHKKSSLQSKKMNEIVSPNLIPLNDTKDVLLNSDQNMDEDYKEERIMITHEQ</sequence>
<dbReference type="Proteomes" id="UP000050795">
    <property type="component" value="Unassembled WGS sequence"/>
</dbReference>
<organism evidence="7 8">
    <name type="scientific">Trichobilharzia regenti</name>
    <name type="common">Nasal bird schistosome</name>
    <dbReference type="NCBI Taxonomy" id="157069"/>
    <lineage>
        <taxon>Eukaryota</taxon>
        <taxon>Metazoa</taxon>
        <taxon>Spiralia</taxon>
        <taxon>Lophotrochozoa</taxon>
        <taxon>Platyhelminthes</taxon>
        <taxon>Trematoda</taxon>
        <taxon>Digenea</taxon>
        <taxon>Strigeidida</taxon>
        <taxon>Schistosomatoidea</taxon>
        <taxon>Schistosomatidae</taxon>
        <taxon>Trichobilharzia</taxon>
    </lineage>
</organism>
<evidence type="ECO:0000256" key="3">
    <source>
        <dbReference type="ARBA" id="ARBA00022833"/>
    </source>
</evidence>
<feature type="region of interest" description="Disordered" evidence="4">
    <location>
        <begin position="450"/>
        <end position="479"/>
    </location>
</feature>
<evidence type="ECO:0000313" key="8">
    <source>
        <dbReference type="WBParaSite" id="TREG1_73810.2"/>
    </source>
</evidence>
<dbReference type="GO" id="GO:0008270">
    <property type="term" value="F:zinc ion binding"/>
    <property type="evidence" value="ECO:0007669"/>
    <property type="project" value="UniProtKB-KW"/>
</dbReference>
<evidence type="ECO:0000313" key="7">
    <source>
        <dbReference type="Proteomes" id="UP000050795"/>
    </source>
</evidence>
<dbReference type="InterPro" id="IPR011124">
    <property type="entry name" value="Znf_CW"/>
</dbReference>
<dbReference type="GO" id="GO:0005634">
    <property type="term" value="C:nucleus"/>
    <property type="evidence" value="ECO:0007669"/>
    <property type="project" value="TreeGrafter"/>
</dbReference>
<dbReference type="WBParaSite" id="TREG1_73810.2">
    <property type="protein sequence ID" value="TREG1_73810.2"/>
    <property type="gene ID" value="TREG1_73810"/>
</dbReference>
<dbReference type="PROSITE" id="PS50812">
    <property type="entry name" value="PWWP"/>
    <property type="match status" value="1"/>
</dbReference>
<evidence type="ECO:0000256" key="2">
    <source>
        <dbReference type="ARBA" id="ARBA00022771"/>
    </source>
</evidence>
<reference evidence="7" key="1">
    <citation type="submission" date="2022-06" db="EMBL/GenBank/DDBJ databases">
        <authorList>
            <person name="Berger JAMES D."/>
            <person name="Berger JAMES D."/>
        </authorList>
    </citation>
    <scope>NUCLEOTIDE SEQUENCE [LARGE SCALE GENOMIC DNA]</scope>
</reference>
<dbReference type="InterPro" id="IPR042778">
    <property type="entry name" value="ZCWPW1/ZCWPW2"/>
</dbReference>
<dbReference type="Pfam" id="PF07496">
    <property type="entry name" value="zf-CW"/>
    <property type="match status" value="1"/>
</dbReference>
<dbReference type="InterPro" id="IPR000313">
    <property type="entry name" value="PWWP_dom"/>
</dbReference>
<name>A0AA85KAT1_TRIRE</name>
<keyword evidence="1" id="KW-0479">Metal-binding</keyword>
<keyword evidence="2" id="KW-0863">Zinc-finger</keyword>
<proteinExistence type="predicted"/>
<feature type="domain" description="PWWP" evidence="5">
    <location>
        <begin position="326"/>
        <end position="391"/>
    </location>
</feature>
<feature type="compositionally biased region" description="Low complexity" evidence="4">
    <location>
        <begin position="57"/>
        <end position="71"/>
    </location>
</feature>
<keyword evidence="3" id="KW-0862">Zinc</keyword>
<evidence type="ECO:0000256" key="4">
    <source>
        <dbReference type="SAM" id="MobiDB-lite"/>
    </source>
</evidence>
<protein>
    <recommendedName>
        <fullName evidence="9">PWWP domain-containing protein</fullName>
    </recommendedName>
</protein>
<evidence type="ECO:0008006" key="9">
    <source>
        <dbReference type="Google" id="ProtNLM"/>
    </source>
</evidence>
<keyword evidence="7" id="KW-1185">Reference proteome</keyword>
<accession>A0AA85KAT1</accession>
<evidence type="ECO:0000259" key="5">
    <source>
        <dbReference type="PROSITE" id="PS50812"/>
    </source>
</evidence>
<dbReference type="Gene3D" id="3.30.40.100">
    <property type="match status" value="1"/>
</dbReference>
<dbReference type="SUPFAM" id="SSF63748">
    <property type="entry name" value="Tudor/PWWP/MBT"/>
    <property type="match status" value="1"/>
</dbReference>